<keyword evidence="4 15" id="KW-0723">Serine/threonine-protein kinase</keyword>
<dbReference type="KEGG" id="obi:106874761"/>
<evidence type="ECO:0000256" key="10">
    <source>
        <dbReference type="ARBA" id="ARBA00023242"/>
    </source>
</evidence>
<reference evidence="17" key="1">
    <citation type="submission" date="2015-07" db="EMBL/GenBank/DDBJ databases">
        <title>MeaNS - Measles Nucleotide Surveillance Program.</title>
        <authorList>
            <person name="Tran T."/>
            <person name="Druce J."/>
        </authorList>
    </citation>
    <scope>NUCLEOTIDE SEQUENCE</scope>
    <source>
        <strain evidence="17">UCB-OBI-ISO-001</strain>
        <tissue evidence="17">Gonad</tissue>
    </source>
</reference>
<dbReference type="GO" id="GO:0004674">
    <property type="term" value="F:protein serine/threonine kinase activity"/>
    <property type="evidence" value="ECO:0007669"/>
    <property type="project" value="UniProtKB-KW"/>
</dbReference>
<dbReference type="EC" id="2.7.11.1" evidence="3"/>
<evidence type="ECO:0000256" key="3">
    <source>
        <dbReference type="ARBA" id="ARBA00012513"/>
    </source>
</evidence>
<feature type="binding site" evidence="14">
    <location>
        <position position="38"/>
    </location>
    <ligand>
        <name>ATP</name>
        <dbReference type="ChEBI" id="CHEBI:30616"/>
    </ligand>
</feature>
<dbReference type="PROSITE" id="PS00107">
    <property type="entry name" value="PROTEIN_KINASE_ATP"/>
    <property type="match status" value="1"/>
</dbReference>
<dbReference type="Gene3D" id="1.10.510.10">
    <property type="entry name" value="Transferase(Phosphotransferase) domain 1"/>
    <property type="match status" value="1"/>
</dbReference>
<evidence type="ECO:0000256" key="13">
    <source>
        <dbReference type="ARBA" id="ARBA00048679"/>
    </source>
</evidence>
<evidence type="ECO:0000256" key="9">
    <source>
        <dbReference type="ARBA" id="ARBA00022840"/>
    </source>
</evidence>
<evidence type="ECO:0000259" key="16">
    <source>
        <dbReference type="PROSITE" id="PS50011"/>
    </source>
</evidence>
<dbReference type="AlphaFoldDB" id="A0A0L8IDH2"/>
<evidence type="ECO:0000313" key="17">
    <source>
        <dbReference type="EMBL" id="KOF99070.1"/>
    </source>
</evidence>
<evidence type="ECO:0000256" key="15">
    <source>
        <dbReference type="RuleBase" id="RU000304"/>
    </source>
</evidence>
<evidence type="ECO:0000256" key="14">
    <source>
        <dbReference type="PROSITE-ProRule" id="PRU10141"/>
    </source>
</evidence>
<evidence type="ECO:0000256" key="2">
    <source>
        <dbReference type="ARBA" id="ARBA00010791"/>
    </source>
</evidence>
<keyword evidence="11" id="KW-0131">Cell cycle</keyword>
<comment type="catalytic activity">
    <reaction evidence="13">
        <text>L-seryl-[protein] + ATP = O-phospho-L-seryl-[protein] + ADP + H(+)</text>
        <dbReference type="Rhea" id="RHEA:17989"/>
        <dbReference type="Rhea" id="RHEA-COMP:9863"/>
        <dbReference type="Rhea" id="RHEA-COMP:11604"/>
        <dbReference type="ChEBI" id="CHEBI:15378"/>
        <dbReference type="ChEBI" id="CHEBI:29999"/>
        <dbReference type="ChEBI" id="CHEBI:30616"/>
        <dbReference type="ChEBI" id="CHEBI:83421"/>
        <dbReference type="ChEBI" id="CHEBI:456216"/>
        <dbReference type="EC" id="2.7.11.1"/>
    </reaction>
</comment>
<dbReference type="Gene3D" id="3.30.200.20">
    <property type="entry name" value="Phosphorylase Kinase, domain 1"/>
    <property type="match status" value="1"/>
</dbReference>
<evidence type="ECO:0000256" key="12">
    <source>
        <dbReference type="ARBA" id="ARBA00047899"/>
    </source>
</evidence>
<dbReference type="GO" id="GO:0005737">
    <property type="term" value="C:cytoplasm"/>
    <property type="evidence" value="ECO:0007669"/>
    <property type="project" value="TreeGrafter"/>
</dbReference>
<dbReference type="PROSITE" id="PS50011">
    <property type="entry name" value="PROTEIN_KINASE_DOM"/>
    <property type="match status" value="1"/>
</dbReference>
<keyword evidence="8" id="KW-0418">Kinase</keyword>
<dbReference type="EMBL" id="KQ416032">
    <property type="protein sequence ID" value="KOF99070.1"/>
    <property type="molecule type" value="Genomic_DNA"/>
</dbReference>
<dbReference type="SMART" id="SM00220">
    <property type="entry name" value="S_TKc"/>
    <property type="match status" value="1"/>
</dbReference>
<keyword evidence="5" id="KW-0808">Transferase</keyword>
<dbReference type="InterPro" id="IPR000719">
    <property type="entry name" value="Prot_kinase_dom"/>
</dbReference>
<dbReference type="GO" id="GO:0007095">
    <property type="term" value="P:mitotic G2 DNA damage checkpoint signaling"/>
    <property type="evidence" value="ECO:0007669"/>
    <property type="project" value="TreeGrafter"/>
</dbReference>
<evidence type="ECO:0000256" key="4">
    <source>
        <dbReference type="ARBA" id="ARBA00022527"/>
    </source>
</evidence>
<evidence type="ECO:0000256" key="6">
    <source>
        <dbReference type="ARBA" id="ARBA00022741"/>
    </source>
</evidence>
<dbReference type="InterPro" id="IPR008271">
    <property type="entry name" value="Ser/Thr_kinase_AS"/>
</dbReference>
<dbReference type="InterPro" id="IPR011009">
    <property type="entry name" value="Kinase-like_dom_sf"/>
</dbReference>
<evidence type="ECO:0000256" key="8">
    <source>
        <dbReference type="ARBA" id="ARBA00022777"/>
    </source>
</evidence>
<evidence type="ECO:0000256" key="5">
    <source>
        <dbReference type="ARBA" id="ARBA00022679"/>
    </source>
</evidence>
<proteinExistence type="inferred from homology"/>
<dbReference type="PROSITE" id="PS00108">
    <property type="entry name" value="PROTEIN_KINASE_ST"/>
    <property type="match status" value="1"/>
</dbReference>
<dbReference type="PANTHER" id="PTHR43895:SF32">
    <property type="entry name" value="SERINE_THREONINE-PROTEIN KINASE CHK1"/>
    <property type="match status" value="1"/>
</dbReference>
<feature type="domain" description="Protein kinase" evidence="16">
    <location>
        <begin position="9"/>
        <end position="265"/>
    </location>
</feature>
<evidence type="ECO:0000256" key="7">
    <source>
        <dbReference type="ARBA" id="ARBA00022763"/>
    </source>
</evidence>
<gene>
    <name evidence="17" type="ORF">OCBIM_22020713mg</name>
</gene>
<organism evidence="17">
    <name type="scientific">Octopus bimaculoides</name>
    <name type="common">California two-spotted octopus</name>
    <dbReference type="NCBI Taxonomy" id="37653"/>
    <lineage>
        <taxon>Eukaryota</taxon>
        <taxon>Metazoa</taxon>
        <taxon>Spiralia</taxon>
        <taxon>Lophotrochozoa</taxon>
        <taxon>Mollusca</taxon>
        <taxon>Cephalopoda</taxon>
        <taxon>Coleoidea</taxon>
        <taxon>Octopodiformes</taxon>
        <taxon>Octopoda</taxon>
        <taxon>Incirrata</taxon>
        <taxon>Octopodidae</taxon>
        <taxon>Octopus</taxon>
    </lineage>
</organism>
<dbReference type="OrthoDB" id="539158at2759"/>
<protein>
    <recommendedName>
        <fullName evidence="3">non-specific serine/threonine protein kinase</fullName>
        <ecNumber evidence="3">2.7.11.1</ecNumber>
    </recommendedName>
</protein>
<dbReference type="GO" id="GO:0035861">
    <property type="term" value="C:site of double-strand break"/>
    <property type="evidence" value="ECO:0007669"/>
    <property type="project" value="TreeGrafter"/>
</dbReference>
<evidence type="ECO:0000256" key="11">
    <source>
        <dbReference type="ARBA" id="ARBA00023306"/>
    </source>
</evidence>
<dbReference type="Gene3D" id="3.30.310.80">
    <property type="entry name" value="Kinase associated domain 1, KA1"/>
    <property type="match status" value="1"/>
</dbReference>
<dbReference type="SUPFAM" id="SSF56112">
    <property type="entry name" value="Protein kinase-like (PK-like)"/>
    <property type="match status" value="1"/>
</dbReference>
<dbReference type="CDD" id="cd14069">
    <property type="entry name" value="STKc_Chk1"/>
    <property type="match status" value="1"/>
</dbReference>
<dbReference type="InterPro" id="IPR017441">
    <property type="entry name" value="Protein_kinase_ATP_BS"/>
</dbReference>
<dbReference type="InterPro" id="IPR034670">
    <property type="entry name" value="Chk1_catalytic_dom"/>
</dbReference>
<dbReference type="GO" id="GO:0005634">
    <property type="term" value="C:nucleus"/>
    <property type="evidence" value="ECO:0007669"/>
    <property type="project" value="UniProtKB-SubCell"/>
</dbReference>
<dbReference type="Pfam" id="PF00069">
    <property type="entry name" value="Pkinase"/>
    <property type="match status" value="1"/>
</dbReference>
<comment type="catalytic activity">
    <reaction evidence="12">
        <text>L-threonyl-[protein] + ATP = O-phospho-L-threonyl-[protein] + ADP + H(+)</text>
        <dbReference type="Rhea" id="RHEA:46608"/>
        <dbReference type="Rhea" id="RHEA-COMP:11060"/>
        <dbReference type="Rhea" id="RHEA-COMP:11605"/>
        <dbReference type="ChEBI" id="CHEBI:15378"/>
        <dbReference type="ChEBI" id="CHEBI:30013"/>
        <dbReference type="ChEBI" id="CHEBI:30616"/>
        <dbReference type="ChEBI" id="CHEBI:61977"/>
        <dbReference type="ChEBI" id="CHEBI:456216"/>
        <dbReference type="EC" id="2.7.11.1"/>
    </reaction>
</comment>
<name>A0A0L8IDH2_OCTBM</name>
<sequence length="476" mass="54458">MVSSFIEGWDLVQTLGEGAYGEVKLAVNTTTNEEVAVKFINLKKDIHARESVRKEIAIHKLLKHDNVIRFYGSRTAGDQQFMFLEYACGGELFDRIEPDVGMSPQRAQYYFRQLIEGLEYLHSRGVAHRDLKPENLLLDENDNLKISDFGFATVFRYQGEEREMEKCCGTLPYVAPEVIRRRPYSAQPADIWSCGIILVAMLAGELPWDEPSNECCEYSDWVKCCSLSSPWNKIENMALSLLRKILIENSKKRYTIPQIKKNQWFSKNLRKSMPIRLETLSGDSGTFKRRCSGLDQSSPSAIGKFDHQFSLSQPDVISRATESPSSAADSLKALTYSQPVRPDHMMLSSQHQTQESQSSGPHLVRRLTRFFVKCNQEATVKELTRAFETLSYTWKKNSLGLFTIQTFDRRKCPLSFKAALVKMGENLLVDFRLSKGDGIQFKRNFTKIRDLLRPIISSQSAWLKVSSVKELRNEEN</sequence>
<keyword evidence="6 14" id="KW-0547">Nucleotide-binding</keyword>
<dbReference type="FunFam" id="1.10.510.10:FF:000301">
    <property type="entry name" value="Serine/threonine-protein kinase Chk1"/>
    <property type="match status" value="1"/>
</dbReference>
<keyword evidence="7" id="KW-0227">DNA damage</keyword>
<keyword evidence="9 14" id="KW-0067">ATP-binding</keyword>
<dbReference type="FunFam" id="3.30.200.20:FF:000229">
    <property type="entry name" value="Serine/threonine-protein kinase Chk1"/>
    <property type="match status" value="1"/>
</dbReference>
<dbReference type="GO" id="GO:0005524">
    <property type="term" value="F:ATP binding"/>
    <property type="evidence" value="ECO:0007669"/>
    <property type="project" value="UniProtKB-UniRule"/>
</dbReference>
<dbReference type="STRING" id="37653.A0A0L8IDH2"/>
<accession>A0A0L8IDH2</accession>
<comment type="similarity">
    <text evidence="2">Belongs to the protein kinase superfamily. CAMK Ser/Thr protein kinase family. NIM1 subfamily.</text>
</comment>
<comment type="subcellular location">
    <subcellularLocation>
        <location evidence="1">Nucleus</location>
    </subcellularLocation>
</comment>
<keyword evidence="10" id="KW-0539">Nucleus</keyword>
<dbReference type="PANTHER" id="PTHR43895">
    <property type="entry name" value="CALCIUM/CALMODULIN-DEPENDENT PROTEIN KINASE KINASE-RELATED"/>
    <property type="match status" value="1"/>
</dbReference>
<evidence type="ECO:0000256" key="1">
    <source>
        <dbReference type="ARBA" id="ARBA00004123"/>
    </source>
</evidence>